<protein>
    <submittedName>
        <fullName evidence="2">Uncharacterized protein</fullName>
    </submittedName>
</protein>
<feature type="region of interest" description="Disordered" evidence="1">
    <location>
        <begin position="35"/>
        <end position="138"/>
    </location>
</feature>
<proteinExistence type="predicted"/>
<reference evidence="2 3" key="1">
    <citation type="submission" date="2016-02" db="EMBL/GenBank/DDBJ databases">
        <title>Band-tailed pigeon sequencing and assembly.</title>
        <authorList>
            <person name="Soares A.E."/>
            <person name="Novak B.J."/>
            <person name="Rice E.S."/>
            <person name="O'Connell B."/>
            <person name="Chang D."/>
            <person name="Weber S."/>
            <person name="Shapiro B."/>
        </authorList>
    </citation>
    <scope>NUCLEOTIDE SEQUENCE [LARGE SCALE GENOMIC DNA]</scope>
    <source>
        <strain evidence="2">BTP2013</strain>
        <tissue evidence="2">Blood</tissue>
    </source>
</reference>
<gene>
    <name evidence="2" type="ORF">AV530_011685</name>
</gene>
<organism evidence="2 3">
    <name type="scientific">Patagioenas fasciata monilis</name>
    <dbReference type="NCBI Taxonomy" id="372326"/>
    <lineage>
        <taxon>Eukaryota</taxon>
        <taxon>Metazoa</taxon>
        <taxon>Chordata</taxon>
        <taxon>Craniata</taxon>
        <taxon>Vertebrata</taxon>
        <taxon>Euteleostomi</taxon>
        <taxon>Archelosauria</taxon>
        <taxon>Archosauria</taxon>
        <taxon>Dinosauria</taxon>
        <taxon>Saurischia</taxon>
        <taxon>Theropoda</taxon>
        <taxon>Coelurosauria</taxon>
        <taxon>Aves</taxon>
        <taxon>Neognathae</taxon>
        <taxon>Neoaves</taxon>
        <taxon>Columbimorphae</taxon>
        <taxon>Columbiformes</taxon>
        <taxon>Columbidae</taxon>
        <taxon>Patagioenas</taxon>
    </lineage>
</organism>
<sequence>MKRLHRHLGEEVFAFLRRTSSLCRALSGDGKFLHGQNLAHPLSKGSLDMTGRRGRRNLDSLRRHRPLLRPVRARRGEPGSGRSLPPRAAGAGQVLPGNRSLSPPPLAPTPPVPAPPRHDGDAASPAPGRILAAMRSEP</sequence>
<dbReference type="EMBL" id="LSYS01002888">
    <property type="protein sequence ID" value="OPJ85225.1"/>
    <property type="molecule type" value="Genomic_DNA"/>
</dbReference>
<accession>A0A1V4KLE4</accession>
<dbReference type="Proteomes" id="UP000190648">
    <property type="component" value="Unassembled WGS sequence"/>
</dbReference>
<evidence type="ECO:0000313" key="2">
    <source>
        <dbReference type="EMBL" id="OPJ85225.1"/>
    </source>
</evidence>
<dbReference type="OrthoDB" id="10604559at2759"/>
<comment type="caution">
    <text evidence="2">The sequence shown here is derived from an EMBL/GenBank/DDBJ whole genome shotgun (WGS) entry which is preliminary data.</text>
</comment>
<feature type="compositionally biased region" description="Basic residues" evidence="1">
    <location>
        <begin position="62"/>
        <end position="73"/>
    </location>
</feature>
<evidence type="ECO:0000313" key="3">
    <source>
        <dbReference type="Proteomes" id="UP000190648"/>
    </source>
</evidence>
<dbReference type="AlphaFoldDB" id="A0A1V4KLE4"/>
<feature type="compositionally biased region" description="Pro residues" evidence="1">
    <location>
        <begin position="102"/>
        <end position="115"/>
    </location>
</feature>
<evidence type="ECO:0000256" key="1">
    <source>
        <dbReference type="SAM" id="MobiDB-lite"/>
    </source>
</evidence>
<keyword evidence="3" id="KW-1185">Reference proteome</keyword>
<name>A0A1V4KLE4_PATFA</name>